<reference evidence="1" key="1">
    <citation type="submission" date="2018-06" db="EMBL/GenBank/DDBJ databases">
        <authorList>
            <person name="Zhirakovskaya E."/>
        </authorList>
    </citation>
    <scope>NUCLEOTIDE SEQUENCE</scope>
</reference>
<proteinExistence type="predicted"/>
<dbReference type="EMBL" id="UOFS01000011">
    <property type="protein sequence ID" value="VAW92057.1"/>
    <property type="molecule type" value="Genomic_DNA"/>
</dbReference>
<name>A0A3B0ZXF3_9ZZZZ</name>
<dbReference type="AlphaFoldDB" id="A0A3B0ZXF3"/>
<sequence>MKKFKMKSNLSLFLLLLLSSMTVDAQEDINISLGVKLLSANWTGSNNDSGTDFERTGGGQFAWNIAIQKQRYYAGLNLQGGGYTFDNNAPDQVTNNTTTVNSNVIIQRSEIDLIAGYYFWENISLFIDFKSTQNKYDNNDFKQKFSGLGIGASGSWFLNDNWSLYGTFGFVARGDLKSSDEVVGYANSTALEFGGIYRYSDTHRFNIGIKSQGQKYTYNNGTSQTHNFGGFFIGYNYLFSL</sequence>
<organism evidence="1">
    <name type="scientific">hydrothermal vent metagenome</name>
    <dbReference type="NCBI Taxonomy" id="652676"/>
    <lineage>
        <taxon>unclassified sequences</taxon>
        <taxon>metagenomes</taxon>
        <taxon>ecological metagenomes</taxon>
    </lineage>
</organism>
<protein>
    <recommendedName>
        <fullName evidence="2">Outer membrane protein beta-barrel domain-containing protein</fullName>
    </recommendedName>
</protein>
<accession>A0A3B0ZXF3</accession>
<evidence type="ECO:0008006" key="2">
    <source>
        <dbReference type="Google" id="ProtNLM"/>
    </source>
</evidence>
<evidence type="ECO:0000313" key="1">
    <source>
        <dbReference type="EMBL" id="VAW92057.1"/>
    </source>
</evidence>
<gene>
    <name evidence="1" type="ORF">MNBD_GAMMA22-2325</name>
</gene>